<dbReference type="Proteomes" id="UP001324427">
    <property type="component" value="Unassembled WGS sequence"/>
</dbReference>
<dbReference type="InterPro" id="IPR013057">
    <property type="entry name" value="AA_transpt_TM"/>
</dbReference>
<feature type="transmembrane region" description="Helical" evidence="7">
    <location>
        <begin position="86"/>
        <end position="107"/>
    </location>
</feature>
<feature type="transmembrane region" description="Helical" evidence="7">
    <location>
        <begin position="314"/>
        <end position="330"/>
    </location>
</feature>
<keyword evidence="4 7" id="KW-1133">Transmembrane helix</keyword>
<name>A0AAV9JUI9_9PEZI</name>
<feature type="transmembrane region" description="Helical" evidence="7">
    <location>
        <begin position="169"/>
        <end position="190"/>
    </location>
</feature>
<evidence type="ECO:0000256" key="5">
    <source>
        <dbReference type="ARBA" id="ARBA00023136"/>
    </source>
</evidence>
<reference evidence="9 10" key="1">
    <citation type="submission" date="2021-11" db="EMBL/GenBank/DDBJ databases">
        <title>Black yeast isolated from Biological Soil Crust.</title>
        <authorList>
            <person name="Kurbessoian T."/>
        </authorList>
    </citation>
    <scope>NUCLEOTIDE SEQUENCE [LARGE SCALE GENOMIC DNA]</scope>
    <source>
        <strain evidence="9 10">CCFEE 5522</strain>
    </source>
</reference>
<feature type="transmembrane region" description="Helical" evidence="7">
    <location>
        <begin position="342"/>
        <end position="364"/>
    </location>
</feature>
<accession>A0AAV9JUI9</accession>
<feature type="transmembrane region" description="Helical" evidence="7">
    <location>
        <begin position="239"/>
        <end position="260"/>
    </location>
</feature>
<sequence length="388" mass="41451">MEGDAKESPDANDGRDKAQDVEKQQLPDGSGGFHGQRRASKQDKADPFGDESDAEVKYRTMAWWQAAMIMLAETISLGILSLPSVLASIGLVASIILIAGLGLTATYTGYTIWQFKMAYPHVHNLADVGEVLLGPFGREFFGAAQTIFLVFTMGSHLLTFTIAMNAITGHATCTIVWAIVALVVFFICTLPRTLKRVSYLSIASFISIFSAVMITMVGVGIEQPDPVVHATVKTGFATAFASVTNIVFAYAGHVAFFTFISELKDPRDFPKALYVLQVCDTTMYIVVAIVVYRYAGTDVASPALGSTGSVVKKVAYGIALPTGVLWLYINQGHWFSNGRKTVLTVANFLIFCLGAAICGIGLYASGVQIKADSGSGGSWSCADNQSGG</sequence>
<evidence type="ECO:0000313" key="9">
    <source>
        <dbReference type="EMBL" id="KAK4549204.1"/>
    </source>
</evidence>
<evidence type="ECO:0000259" key="8">
    <source>
        <dbReference type="Pfam" id="PF01490"/>
    </source>
</evidence>
<dbReference type="Gene3D" id="1.20.1740.10">
    <property type="entry name" value="Amino acid/polyamine transporter I"/>
    <property type="match status" value="1"/>
</dbReference>
<protein>
    <recommendedName>
        <fullName evidence="8">Amino acid transporter transmembrane domain-containing protein</fullName>
    </recommendedName>
</protein>
<feature type="domain" description="Amino acid transporter transmembrane" evidence="8">
    <location>
        <begin position="60"/>
        <end position="306"/>
    </location>
</feature>
<dbReference type="Pfam" id="PF01490">
    <property type="entry name" value="Aa_trans"/>
    <property type="match status" value="1"/>
</dbReference>
<evidence type="ECO:0000256" key="4">
    <source>
        <dbReference type="ARBA" id="ARBA00022989"/>
    </source>
</evidence>
<gene>
    <name evidence="9" type="ORF">LTR36_007662</name>
</gene>
<organism evidence="9 10">
    <name type="scientific">Oleoguttula mirabilis</name>
    <dbReference type="NCBI Taxonomy" id="1507867"/>
    <lineage>
        <taxon>Eukaryota</taxon>
        <taxon>Fungi</taxon>
        <taxon>Dikarya</taxon>
        <taxon>Ascomycota</taxon>
        <taxon>Pezizomycotina</taxon>
        <taxon>Dothideomycetes</taxon>
        <taxon>Dothideomycetidae</taxon>
        <taxon>Mycosphaerellales</taxon>
        <taxon>Teratosphaeriaceae</taxon>
        <taxon>Oleoguttula</taxon>
    </lineage>
</organism>
<feature type="transmembrane region" description="Helical" evidence="7">
    <location>
        <begin position="62"/>
        <end position="80"/>
    </location>
</feature>
<feature type="transmembrane region" description="Helical" evidence="7">
    <location>
        <begin position="197"/>
        <end position="219"/>
    </location>
</feature>
<dbReference type="PANTHER" id="PTHR22950:SF479">
    <property type="entry name" value="AMINO ACID TRANSPORTER (EUROFUNG)-RELATED"/>
    <property type="match status" value="1"/>
</dbReference>
<comment type="caution">
    <text evidence="9">The sequence shown here is derived from an EMBL/GenBank/DDBJ whole genome shotgun (WGS) entry which is preliminary data.</text>
</comment>
<dbReference type="AlphaFoldDB" id="A0AAV9JUI9"/>
<evidence type="ECO:0000256" key="6">
    <source>
        <dbReference type="SAM" id="MobiDB-lite"/>
    </source>
</evidence>
<dbReference type="EMBL" id="JAVFHQ010000005">
    <property type="protein sequence ID" value="KAK4549204.1"/>
    <property type="molecule type" value="Genomic_DNA"/>
</dbReference>
<comment type="subcellular location">
    <subcellularLocation>
        <location evidence="1">Membrane</location>
        <topology evidence="1">Multi-pass membrane protein</topology>
    </subcellularLocation>
</comment>
<proteinExistence type="inferred from homology"/>
<keyword evidence="5 7" id="KW-0472">Membrane</keyword>
<dbReference type="GO" id="GO:0015179">
    <property type="term" value="F:L-amino acid transmembrane transporter activity"/>
    <property type="evidence" value="ECO:0007669"/>
    <property type="project" value="TreeGrafter"/>
</dbReference>
<evidence type="ECO:0000256" key="2">
    <source>
        <dbReference type="ARBA" id="ARBA00008066"/>
    </source>
</evidence>
<feature type="compositionally biased region" description="Basic and acidic residues" evidence="6">
    <location>
        <begin position="1"/>
        <end position="25"/>
    </location>
</feature>
<comment type="similarity">
    <text evidence="2">Belongs to the amino acid/polyamine transporter 2 family.</text>
</comment>
<evidence type="ECO:0000256" key="1">
    <source>
        <dbReference type="ARBA" id="ARBA00004141"/>
    </source>
</evidence>
<dbReference type="PANTHER" id="PTHR22950">
    <property type="entry name" value="AMINO ACID TRANSPORTER"/>
    <property type="match status" value="1"/>
</dbReference>
<feature type="transmembrane region" description="Helical" evidence="7">
    <location>
        <begin position="272"/>
        <end position="294"/>
    </location>
</feature>
<feature type="region of interest" description="Disordered" evidence="6">
    <location>
        <begin position="1"/>
        <end position="51"/>
    </location>
</feature>
<evidence type="ECO:0000256" key="3">
    <source>
        <dbReference type="ARBA" id="ARBA00022692"/>
    </source>
</evidence>
<keyword evidence="3 7" id="KW-0812">Transmembrane</keyword>
<dbReference type="GO" id="GO:0016020">
    <property type="term" value="C:membrane"/>
    <property type="evidence" value="ECO:0007669"/>
    <property type="project" value="UniProtKB-SubCell"/>
</dbReference>
<keyword evidence="10" id="KW-1185">Reference proteome</keyword>
<evidence type="ECO:0000256" key="7">
    <source>
        <dbReference type="SAM" id="Phobius"/>
    </source>
</evidence>
<evidence type="ECO:0000313" key="10">
    <source>
        <dbReference type="Proteomes" id="UP001324427"/>
    </source>
</evidence>